<comment type="caution">
    <text evidence="4">The sequence shown here is derived from an EMBL/GenBank/DDBJ whole genome shotgun (WGS) entry which is preliminary data.</text>
</comment>
<dbReference type="EMBL" id="SLXP01000019">
    <property type="protein sequence ID" value="TCP38674.1"/>
    <property type="molecule type" value="Genomic_DNA"/>
</dbReference>
<dbReference type="InterPro" id="IPR050966">
    <property type="entry name" value="Glutamyl_endopeptidase"/>
</dbReference>
<evidence type="ECO:0000256" key="2">
    <source>
        <dbReference type="SAM" id="SignalP"/>
    </source>
</evidence>
<proteinExistence type="predicted"/>
<evidence type="ECO:0000256" key="1">
    <source>
        <dbReference type="ARBA" id="ARBA00022729"/>
    </source>
</evidence>
<keyword evidence="4" id="KW-0378">Hydrolase</keyword>
<dbReference type="PANTHER" id="PTHR15462:SF8">
    <property type="entry name" value="SERINE PROTEASE"/>
    <property type="match status" value="1"/>
</dbReference>
<dbReference type="GO" id="GO:0004252">
    <property type="term" value="F:serine-type endopeptidase activity"/>
    <property type="evidence" value="ECO:0007669"/>
    <property type="project" value="InterPro"/>
</dbReference>
<dbReference type="InterPro" id="IPR001254">
    <property type="entry name" value="Trypsin_dom"/>
</dbReference>
<dbReference type="PANTHER" id="PTHR15462">
    <property type="entry name" value="SERINE PROTEASE"/>
    <property type="match status" value="1"/>
</dbReference>
<dbReference type="Gene3D" id="2.40.10.10">
    <property type="entry name" value="Trypsin-like serine proteases"/>
    <property type="match status" value="2"/>
</dbReference>
<keyword evidence="4" id="KW-0645">Protease</keyword>
<reference evidence="4 5" key="1">
    <citation type="submission" date="2019-03" db="EMBL/GenBank/DDBJ databases">
        <title>Genomic Encyclopedia of Type Strains, Phase IV (KMG-IV): sequencing the most valuable type-strain genomes for metagenomic binning, comparative biology and taxonomic classification.</title>
        <authorList>
            <person name="Goeker M."/>
        </authorList>
    </citation>
    <scope>NUCLEOTIDE SEQUENCE [LARGE SCALE GENOMIC DNA]</scope>
    <source>
        <strain evidence="4 5">DSM 18063</strain>
    </source>
</reference>
<feature type="chain" id="PRO_5020609412" evidence="2">
    <location>
        <begin position="22"/>
        <end position="270"/>
    </location>
</feature>
<feature type="signal peptide" evidence="2">
    <location>
        <begin position="1"/>
        <end position="21"/>
    </location>
</feature>
<dbReference type="GO" id="GO:0006508">
    <property type="term" value="P:proteolysis"/>
    <property type="evidence" value="ECO:0007669"/>
    <property type="project" value="UniProtKB-KW"/>
</dbReference>
<sequence length="270" mass="27961">MRWPGLAFLALLLLAPLPAASDTGLRRLGQRADLLGWEAVGRLDQAGGGFCTGVLVAPDLVLTAAHCLFDRAGQRVDPARLTFRAGLSDGTAIAAVAGRRAVIHEGYRPDDPDAMARLRADAALVQLARAIPAAVAAPFAAGRAVGKDGTVSVVSYARGRENALSWQRGCTVIERAQGLYAFSCDVWFGSSGAPVFENSSGRARIVSIVSAGNREGGETVAFGTDAAEALDSLRAALRAGRGVFPAEGVTARRLPAGGGGRDIGARFVRP</sequence>
<evidence type="ECO:0000313" key="5">
    <source>
        <dbReference type="Proteomes" id="UP000294835"/>
    </source>
</evidence>
<protein>
    <submittedName>
        <fullName evidence="4">Protease YdgD</fullName>
    </submittedName>
</protein>
<dbReference type="Proteomes" id="UP000294835">
    <property type="component" value="Unassembled WGS sequence"/>
</dbReference>
<keyword evidence="5" id="KW-1185">Reference proteome</keyword>
<dbReference type="RefSeq" id="WP_132465978.1">
    <property type="nucleotide sequence ID" value="NZ_SLXP01000019.1"/>
</dbReference>
<dbReference type="Pfam" id="PF13365">
    <property type="entry name" value="Trypsin_2"/>
    <property type="match status" value="1"/>
</dbReference>
<feature type="domain" description="Peptidase S1" evidence="3">
    <location>
        <begin position="1"/>
        <end position="238"/>
    </location>
</feature>
<dbReference type="InterPro" id="IPR009003">
    <property type="entry name" value="Peptidase_S1_PA"/>
</dbReference>
<dbReference type="PROSITE" id="PS00134">
    <property type="entry name" value="TRYPSIN_HIS"/>
    <property type="match status" value="1"/>
</dbReference>
<evidence type="ECO:0000259" key="3">
    <source>
        <dbReference type="PROSITE" id="PS50240"/>
    </source>
</evidence>
<dbReference type="InterPro" id="IPR043504">
    <property type="entry name" value="Peptidase_S1_PA_chymotrypsin"/>
</dbReference>
<evidence type="ECO:0000313" key="4">
    <source>
        <dbReference type="EMBL" id="TCP38674.1"/>
    </source>
</evidence>
<dbReference type="InterPro" id="IPR018114">
    <property type="entry name" value="TRYPSIN_HIS"/>
</dbReference>
<dbReference type="SUPFAM" id="SSF50494">
    <property type="entry name" value="Trypsin-like serine proteases"/>
    <property type="match status" value="1"/>
</dbReference>
<dbReference type="AlphaFoldDB" id="A0A4R2PU30"/>
<gene>
    <name evidence="4" type="ORF">EV662_11937</name>
</gene>
<dbReference type="PROSITE" id="PS50240">
    <property type="entry name" value="TRYPSIN_DOM"/>
    <property type="match status" value="1"/>
</dbReference>
<organism evidence="4 5">
    <name type="scientific">Rhodovulum marinum</name>
    <dbReference type="NCBI Taxonomy" id="320662"/>
    <lineage>
        <taxon>Bacteria</taxon>
        <taxon>Pseudomonadati</taxon>
        <taxon>Pseudomonadota</taxon>
        <taxon>Alphaproteobacteria</taxon>
        <taxon>Rhodobacterales</taxon>
        <taxon>Paracoccaceae</taxon>
        <taxon>Rhodovulum</taxon>
    </lineage>
</organism>
<name>A0A4R2PU30_9RHOB</name>
<keyword evidence="1 2" id="KW-0732">Signal</keyword>
<accession>A0A4R2PU30</accession>
<dbReference type="OrthoDB" id="267336at2"/>